<evidence type="ECO:0000313" key="2">
    <source>
        <dbReference type="EMBL" id="GLJ57789.1"/>
    </source>
</evidence>
<organism evidence="2 3">
    <name type="scientific">Cryptomeria japonica</name>
    <name type="common">Japanese cedar</name>
    <name type="synonym">Cupressus japonica</name>
    <dbReference type="NCBI Taxonomy" id="3369"/>
    <lineage>
        <taxon>Eukaryota</taxon>
        <taxon>Viridiplantae</taxon>
        <taxon>Streptophyta</taxon>
        <taxon>Embryophyta</taxon>
        <taxon>Tracheophyta</taxon>
        <taxon>Spermatophyta</taxon>
        <taxon>Pinopsida</taxon>
        <taxon>Pinidae</taxon>
        <taxon>Conifers II</taxon>
        <taxon>Cupressales</taxon>
        <taxon>Cupressaceae</taxon>
        <taxon>Cryptomeria</taxon>
    </lineage>
</organism>
<feature type="chain" id="PRO_5042055181" evidence="1">
    <location>
        <begin position="18"/>
        <end position="102"/>
    </location>
</feature>
<dbReference type="EMBL" id="BSEH01000190">
    <property type="protein sequence ID" value="GLJ57789.1"/>
    <property type="molecule type" value="Genomic_DNA"/>
</dbReference>
<sequence>MLLLFLVLALGQQEKLSQQGQKLDQLLGQQATRVAAKEAGGVLSTDGGESMDSAASFTAASPVFYVAFASSAGCTAASISAVCSSNPVFSAASYSAPSTLAT</sequence>
<dbReference type="Proteomes" id="UP001234787">
    <property type="component" value="Unassembled WGS sequence"/>
</dbReference>
<feature type="signal peptide" evidence="1">
    <location>
        <begin position="1"/>
        <end position="17"/>
    </location>
</feature>
<keyword evidence="1" id="KW-0732">Signal</keyword>
<accession>A0AAD3RQL3</accession>
<name>A0AAD3RQL3_CRYJA</name>
<dbReference type="AlphaFoldDB" id="A0AAD3RQL3"/>
<protein>
    <submittedName>
        <fullName evidence="2">Uncharacterized protein</fullName>
    </submittedName>
</protein>
<comment type="caution">
    <text evidence="2">The sequence shown here is derived from an EMBL/GenBank/DDBJ whole genome shotgun (WGS) entry which is preliminary data.</text>
</comment>
<proteinExistence type="predicted"/>
<evidence type="ECO:0000256" key="1">
    <source>
        <dbReference type="SAM" id="SignalP"/>
    </source>
</evidence>
<keyword evidence="3" id="KW-1185">Reference proteome</keyword>
<gene>
    <name evidence="2" type="ORF">SUGI_1373320</name>
</gene>
<reference evidence="2" key="1">
    <citation type="submission" date="2022-12" db="EMBL/GenBank/DDBJ databases">
        <title>Chromosome-Level Genome Assembly of Japanese Cedar (Cryptomeriajaponica D. Don).</title>
        <authorList>
            <person name="Fujino T."/>
            <person name="Yamaguchi K."/>
            <person name="Yokoyama T."/>
            <person name="Hamanaka T."/>
            <person name="Harazono Y."/>
            <person name="Kamada H."/>
            <person name="Kobayashi W."/>
            <person name="Ujino-Ihara T."/>
            <person name="Uchiyama K."/>
            <person name="Matsumoto A."/>
            <person name="Izuno A."/>
            <person name="Tsumura Y."/>
            <person name="Toyoda A."/>
            <person name="Shigenobu S."/>
            <person name="Moriguchi Y."/>
            <person name="Ueno S."/>
            <person name="Kasahara M."/>
        </authorList>
    </citation>
    <scope>NUCLEOTIDE SEQUENCE</scope>
</reference>
<evidence type="ECO:0000313" key="3">
    <source>
        <dbReference type="Proteomes" id="UP001234787"/>
    </source>
</evidence>